<dbReference type="SUPFAM" id="SSF50630">
    <property type="entry name" value="Acid proteases"/>
    <property type="match status" value="1"/>
</dbReference>
<dbReference type="Pfam" id="PF13650">
    <property type="entry name" value="Asp_protease_2"/>
    <property type="match status" value="1"/>
</dbReference>
<organism evidence="1 2">
    <name type="scientific">Candidatus Kaiserbacteria bacterium RIFCSPHIGHO2_01_FULL_55_17</name>
    <dbReference type="NCBI Taxonomy" id="1798484"/>
    <lineage>
        <taxon>Bacteria</taxon>
        <taxon>Candidatus Kaiseribacteriota</taxon>
    </lineage>
</organism>
<dbReference type="EMBL" id="MFKX01000029">
    <property type="protein sequence ID" value="OGG57300.1"/>
    <property type="molecule type" value="Genomic_DNA"/>
</dbReference>
<dbReference type="AlphaFoldDB" id="A0A1F6D7J8"/>
<comment type="caution">
    <text evidence="1">The sequence shown here is derived from an EMBL/GenBank/DDBJ whole genome shotgun (WGS) entry which is preliminary data.</text>
</comment>
<reference evidence="1 2" key="1">
    <citation type="journal article" date="2016" name="Nat. Commun.">
        <title>Thousands of microbial genomes shed light on interconnected biogeochemical processes in an aquifer system.</title>
        <authorList>
            <person name="Anantharaman K."/>
            <person name="Brown C.T."/>
            <person name="Hug L.A."/>
            <person name="Sharon I."/>
            <person name="Castelle C.J."/>
            <person name="Probst A.J."/>
            <person name="Thomas B.C."/>
            <person name="Singh A."/>
            <person name="Wilkins M.J."/>
            <person name="Karaoz U."/>
            <person name="Brodie E.L."/>
            <person name="Williams K.H."/>
            <person name="Hubbard S.S."/>
            <person name="Banfield J.F."/>
        </authorList>
    </citation>
    <scope>NUCLEOTIDE SEQUENCE [LARGE SCALE GENOMIC DNA]</scope>
</reference>
<gene>
    <name evidence="1" type="ORF">A2853_02155</name>
</gene>
<dbReference type="Proteomes" id="UP000177958">
    <property type="component" value="Unassembled WGS sequence"/>
</dbReference>
<dbReference type="InterPro" id="IPR021109">
    <property type="entry name" value="Peptidase_aspartic_dom_sf"/>
</dbReference>
<evidence type="ECO:0008006" key="3">
    <source>
        <dbReference type="Google" id="ProtNLM"/>
    </source>
</evidence>
<dbReference type="Gene3D" id="2.40.70.10">
    <property type="entry name" value="Acid Proteases"/>
    <property type="match status" value="1"/>
</dbReference>
<evidence type="ECO:0000313" key="2">
    <source>
        <dbReference type="Proteomes" id="UP000177958"/>
    </source>
</evidence>
<name>A0A1F6D7J8_9BACT</name>
<evidence type="ECO:0000313" key="1">
    <source>
        <dbReference type="EMBL" id="OGG57300.1"/>
    </source>
</evidence>
<accession>A0A1F6D7J8</accession>
<proteinExistence type="predicted"/>
<sequence>MRPQVSQQALTIRGNGTLRQLQSDVLVSEPFIGQASPSGVAPASGKFRGIWDTGATGSVITPRVVQQLNLKATGQTQVHTAKGAAVTNTYLVNLLLPSNVGVQNLTVTEGDLPPGDDVLIGMDIITLGDFVITNQQGITVMTFRTPSLAQIDYVQGIKEKNRQKMRNGKRH</sequence>
<protein>
    <recommendedName>
        <fullName evidence="3">Peptidase A2 domain-containing protein</fullName>
    </recommendedName>
</protein>